<dbReference type="AlphaFoldDB" id="A0A5C3NRN7"/>
<evidence type="ECO:0000313" key="3">
    <source>
        <dbReference type="Proteomes" id="UP000308197"/>
    </source>
</evidence>
<keyword evidence="3" id="KW-1185">Reference proteome</keyword>
<feature type="region of interest" description="Disordered" evidence="1">
    <location>
        <begin position="1"/>
        <end position="37"/>
    </location>
</feature>
<organism evidence="2 3">
    <name type="scientific">Polyporus arcularius HHB13444</name>
    <dbReference type="NCBI Taxonomy" id="1314778"/>
    <lineage>
        <taxon>Eukaryota</taxon>
        <taxon>Fungi</taxon>
        <taxon>Dikarya</taxon>
        <taxon>Basidiomycota</taxon>
        <taxon>Agaricomycotina</taxon>
        <taxon>Agaricomycetes</taxon>
        <taxon>Polyporales</taxon>
        <taxon>Polyporaceae</taxon>
        <taxon>Polyporus</taxon>
    </lineage>
</organism>
<name>A0A5C3NRN7_9APHY</name>
<accession>A0A5C3NRN7</accession>
<protein>
    <submittedName>
        <fullName evidence="2">Uncharacterized protein</fullName>
    </submittedName>
</protein>
<evidence type="ECO:0000313" key="2">
    <source>
        <dbReference type="EMBL" id="TFK79995.1"/>
    </source>
</evidence>
<sequence>MVREGAAGLCPSTEPGFRTSQAQRDSGGGVSLSVGVSGSRGGIQPRCDCVRAQGPCMYPCSVHLPVESVPGSKFRCSSQQLRALRWPEEEEFEWPIFHDSTTAGPPRAVRAASRPLSIAAEPQSEIAVLFSISEALRARRASRASAPGEQ</sequence>
<evidence type="ECO:0000256" key="1">
    <source>
        <dbReference type="SAM" id="MobiDB-lite"/>
    </source>
</evidence>
<gene>
    <name evidence="2" type="ORF">K466DRAFT_401436</name>
</gene>
<dbReference type="Proteomes" id="UP000308197">
    <property type="component" value="Unassembled WGS sequence"/>
</dbReference>
<dbReference type="InParanoid" id="A0A5C3NRN7"/>
<reference evidence="2 3" key="1">
    <citation type="journal article" date="2019" name="Nat. Ecol. Evol.">
        <title>Megaphylogeny resolves global patterns of mushroom evolution.</title>
        <authorList>
            <person name="Varga T."/>
            <person name="Krizsan K."/>
            <person name="Foldi C."/>
            <person name="Dima B."/>
            <person name="Sanchez-Garcia M."/>
            <person name="Sanchez-Ramirez S."/>
            <person name="Szollosi G.J."/>
            <person name="Szarkandi J.G."/>
            <person name="Papp V."/>
            <person name="Albert L."/>
            <person name="Andreopoulos W."/>
            <person name="Angelini C."/>
            <person name="Antonin V."/>
            <person name="Barry K.W."/>
            <person name="Bougher N.L."/>
            <person name="Buchanan P."/>
            <person name="Buyck B."/>
            <person name="Bense V."/>
            <person name="Catcheside P."/>
            <person name="Chovatia M."/>
            <person name="Cooper J."/>
            <person name="Damon W."/>
            <person name="Desjardin D."/>
            <person name="Finy P."/>
            <person name="Geml J."/>
            <person name="Haridas S."/>
            <person name="Hughes K."/>
            <person name="Justo A."/>
            <person name="Karasinski D."/>
            <person name="Kautmanova I."/>
            <person name="Kiss B."/>
            <person name="Kocsube S."/>
            <person name="Kotiranta H."/>
            <person name="LaButti K.M."/>
            <person name="Lechner B.E."/>
            <person name="Liimatainen K."/>
            <person name="Lipzen A."/>
            <person name="Lukacs Z."/>
            <person name="Mihaltcheva S."/>
            <person name="Morgado L.N."/>
            <person name="Niskanen T."/>
            <person name="Noordeloos M.E."/>
            <person name="Ohm R.A."/>
            <person name="Ortiz-Santana B."/>
            <person name="Ovrebo C."/>
            <person name="Racz N."/>
            <person name="Riley R."/>
            <person name="Savchenko A."/>
            <person name="Shiryaev A."/>
            <person name="Soop K."/>
            <person name="Spirin V."/>
            <person name="Szebenyi C."/>
            <person name="Tomsovsky M."/>
            <person name="Tulloss R.E."/>
            <person name="Uehling J."/>
            <person name="Grigoriev I.V."/>
            <person name="Vagvolgyi C."/>
            <person name="Papp T."/>
            <person name="Martin F.M."/>
            <person name="Miettinen O."/>
            <person name="Hibbett D.S."/>
            <person name="Nagy L.G."/>
        </authorList>
    </citation>
    <scope>NUCLEOTIDE SEQUENCE [LARGE SCALE GENOMIC DNA]</scope>
    <source>
        <strain evidence="2 3">HHB13444</strain>
    </source>
</reference>
<proteinExistence type="predicted"/>
<dbReference type="EMBL" id="ML211872">
    <property type="protein sequence ID" value="TFK79995.1"/>
    <property type="molecule type" value="Genomic_DNA"/>
</dbReference>